<evidence type="ECO:0000313" key="7">
    <source>
        <dbReference type="Proteomes" id="UP000559404"/>
    </source>
</evidence>
<dbReference type="SUPFAM" id="SSF103473">
    <property type="entry name" value="MFS general substrate transporter"/>
    <property type="match status" value="1"/>
</dbReference>
<evidence type="ECO:0000256" key="3">
    <source>
        <dbReference type="ARBA" id="ARBA00022989"/>
    </source>
</evidence>
<keyword evidence="7" id="KW-1185">Reference proteome</keyword>
<accession>A0A838XZH1</accession>
<feature type="transmembrane region" description="Helical" evidence="5">
    <location>
        <begin position="236"/>
        <end position="255"/>
    </location>
</feature>
<dbReference type="InterPro" id="IPR036259">
    <property type="entry name" value="MFS_trans_sf"/>
</dbReference>
<dbReference type="GO" id="GO:0022857">
    <property type="term" value="F:transmembrane transporter activity"/>
    <property type="evidence" value="ECO:0007669"/>
    <property type="project" value="InterPro"/>
</dbReference>
<dbReference type="PANTHER" id="PTHR23514">
    <property type="entry name" value="BYPASS OF STOP CODON PROTEIN 6"/>
    <property type="match status" value="1"/>
</dbReference>
<dbReference type="Pfam" id="PF07690">
    <property type="entry name" value="MFS_1"/>
    <property type="match status" value="1"/>
</dbReference>
<proteinExistence type="predicted"/>
<comment type="caution">
    <text evidence="6">The sequence shown here is derived from an EMBL/GenBank/DDBJ whole genome shotgun (WGS) entry which is preliminary data.</text>
</comment>
<feature type="transmembrane region" description="Helical" evidence="5">
    <location>
        <begin position="200"/>
        <end position="224"/>
    </location>
</feature>
<feature type="transmembrane region" description="Helical" evidence="5">
    <location>
        <begin position="322"/>
        <end position="343"/>
    </location>
</feature>
<gene>
    <name evidence="6" type="ORF">H1W37_12120</name>
</gene>
<keyword evidence="4 5" id="KW-0472">Membrane</keyword>
<evidence type="ECO:0000313" key="6">
    <source>
        <dbReference type="EMBL" id="MBA4612404.1"/>
    </source>
</evidence>
<feature type="transmembrane region" description="Helical" evidence="5">
    <location>
        <begin position="43"/>
        <end position="60"/>
    </location>
</feature>
<name>A0A838XZH1_9HYPH</name>
<dbReference type="InterPro" id="IPR011701">
    <property type="entry name" value="MFS"/>
</dbReference>
<evidence type="ECO:0000256" key="1">
    <source>
        <dbReference type="ARBA" id="ARBA00004141"/>
    </source>
</evidence>
<dbReference type="Proteomes" id="UP000559404">
    <property type="component" value="Unassembled WGS sequence"/>
</dbReference>
<dbReference type="PANTHER" id="PTHR23514:SF13">
    <property type="entry name" value="INNER MEMBRANE PROTEIN YBJJ"/>
    <property type="match status" value="1"/>
</dbReference>
<keyword evidence="3 5" id="KW-1133">Transmembrane helix</keyword>
<protein>
    <submittedName>
        <fullName evidence="6">MFS transporter</fullName>
    </submittedName>
</protein>
<feature type="transmembrane region" description="Helical" evidence="5">
    <location>
        <begin position="291"/>
        <end position="310"/>
    </location>
</feature>
<evidence type="ECO:0000256" key="4">
    <source>
        <dbReference type="ARBA" id="ARBA00023136"/>
    </source>
</evidence>
<dbReference type="Gene3D" id="1.20.1250.20">
    <property type="entry name" value="MFS general substrate transporter like domains"/>
    <property type="match status" value="2"/>
</dbReference>
<sequence length="378" mass="38641">MLVRTPRVAVSALFFFNGALFGSWASRVPSVRATLDLGEGELGLYLLCMALGAILSFPLAGRLADEIGAARTSRLVAIAHGPALAMVALASEPWHLAPLLFFLGACHGGMDVAMNAFGAEVERARGRSIMVSFHAMWSVGAGCGAGVGALAIHNGLSVATHFSLFALLTAIPALWLSAIPWQGITGRGQKSPLIALPRGSLILVGMLGFCAMIGEGAIADWGAIFLVDVLKAGEAYAALGFTFFSIFMVTFRFAGDRLVVRFGPSNVARVGGAVAASGILTVVLAPNVVVAWAGFALTGAGMAPLAPLVYSRAASDPVISPGAGLASVSTLGYGSLLLGPPLVGAIAEGLSLSAGFVFLAMMALMVSVLAPSLRSDRA</sequence>
<feature type="transmembrane region" description="Helical" evidence="5">
    <location>
        <begin position="158"/>
        <end position="179"/>
    </location>
</feature>
<comment type="subcellular location">
    <subcellularLocation>
        <location evidence="1">Membrane</location>
        <topology evidence="1">Multi-pass membrane protein</topology>
    </subcellularLocation>
</comment>
<keyword evidence="2 5" id="KW-0812">Transmembrane</keyword>
<reference evidence="6 7" key="1">
    <citation type="submission" date="2020-07" db="EMBL/GenBank/DDBJ databases">
        <authorList>
            <person name="Li M."/>
        </authorList>
    </citation>
    <scope>NUCLEOTIDE SEQUENCE [LARGE SCALE GENOMIC DNA]</scope>
    <source>
        <strain evidence="6 7">DSM 23284</strain>
    </source>
</reference>
<dbReference type="GO" id="GO:0016020">
    <property type="term" value="C:membrane"/>
    <property type="evidence" value="ECO:0007669"/>
    <property type="project" value="UniProtKB-SubCell"/>
</dbReference>
<dbReference type="InterPro" id="IPR051788">
    <property type="entry name" value="MFS_Transporter"/>
</dbReference>
<feature type="transmembrane region" description="Helical" evidence="5">
    <location>
        <begin position="129"/>
        <end position="152"/>
    </location>
</feature>
<dbReference type="EMBL" id="JACEON010000010">
    <property type="protein sequence ID" value="MBA4612404.1"/>
    <property type="molecule type" value="Genomic_DNA"/>
</dbReference>
<evidence type="ECO:0000256" key="2">
    <source>
        <dbReference type="ARBA" id="ARBA00022692"/>
    </source>
</evidence>
<dbReference type="AlphaFoldDB" id="A0A838XZH1"/>
<dbReference type="CDD" id="cd17393">
    <property type="entry name" value="MFS_MosC_like"/>
    <property type="match status" value="1"/>
</dbReference>
<reference evidence="6 7" key="2">
    <citation type="submission" date="2020-08" db="EMBL/GenBank/DDBJ databases">
        <title>Stappia taiwanensis sp. nov., isolated from a coastal thermal spring.</title>
        <authorList>
            <person name="Kampfer P."/>
        </authorList>
    </citation>
    <scope>NUCLEOTIDE SEQUENCE [LARGE SCALE GENOMIC DNA]</scope>
    <source>
        <strain evidence="6 7">DSM 23284</strain>
    </source>
</reference>
<feature type="transmembrane region" description="Helical" evidence="5">
    <location>
        <begin position="349"/>
        <end position="370"/>
    </location>
</feature>
<organism evidence="6 7">
    <name type="scientific">Stappia taiwanensis</name>
    <dbReference type="NCBI Taxonomy" id="992267"/>
    <lineage>
        <taxon>Bacteria</taxon>
        <taxon>Pseudomonadati</taxon>
        <taxon>Pseudomonadota</taxon>
        <taxon>Alphaproteobacteria</taxon>
        <taxon>Hyphomicrobiales</taxon>
        <taxon>Stappiaceae</taxon>
        <taxon>Stappia</taxon>
    </lineage>
</organism>
<dbReference type="RefSeq" id="WP_181760591.1">
    <property type="nucleotide sequence ID" value="NZ_BMCR01000009.1"/>
</dbReference>
<feature type="transmembrane region" description="Helical" evidence="5">
    <location>
        <begin position="267"/>
        <end position="285"/>
    </location>
</feature>
<evidence type="ECO:0000256" key="5">
    <source>
        <dbReference type="SAM" id="Phobius"/>
    </source>
</evidence>